<keyword evidence="1" id="KW-0597">Phosphoprotein</keyword>
<dbReference type="PANTHER" id="PTHR31941">
    <property type="entry name" value="CYTOSKELETAL SIGNALING PROTEIN SLM1"/>
    <property type="match status" value="1"/>
</dbReference>
<feature type="compositionally biased region" description="Basic and acidic residues" evidence="2">
    <location>
        <begin position="647"/>
        <end position="657"/>
    </location>
</feature>
<dbReference type="Pfam" id="PF20400">
    <property type="entry name" value="BAR_4"/>
    <property type="match status" value="1"/>
</dbReference>
<feature type="compositionally biased region" description="Low complexity" evidence="2">
    <location>
        <begin position="365"/>
        <end position="382"/>
    </location>
</feature>
<feature type="region of interest" description="Disordered" evidence="2">
    <location>
        <begin position="505"/>
        <end position="565"/>
    </location>
</feature>
<dbReference type="InterPro" id="IPR011993">
    <property type="entry name" value="PH-like_dom_sf"/>
</dbReference>
<dbReference type="Gene3D" id="1.20.1270.60">
    <property type="entry name" value="Arfaptin homology (AH) domain/BAR domain"/>
    <property type="match status" value="1"/>
</dbReference>
<gene>
    <name evidence="4" type="primary">SPOSA6832_04559</name>
</gene>
<evidence type="ECO:0000313" key="4">
    <source>
        <dbReference type="EMBL" id="CEQ42709.1"/>
    </source>
</evidence>
<feature type="compositionally biased region" description="Acidic residues" evidence="2">
    <location>
        <begin position="781"/>
        <end position="791"/>
    </location>
</feature>
<dbReference type="PROSITE" id="PS50003">
    <property type="entry name" value="PH_DOMAIN"/>
    <property type="match status" value="1"/>
</dbReference>
<dbReference type="Pfam" id="PF20399">
    <property type="entry name" value="PH_20"/>
    <property type="match status" value="1"/>
</dbReference>
<feature type="region of interest" description="Disordered" evidence="2">
    <location>
        <begin position="1"/>
        <end position="46"/>
    </location>
</feature>
<feature type="compositionally biased region" description="Low complexity" evidence="2">
    <location>
        <begin position="1"/>
        <end position="29"/>
    </location>
</feature>
<feature type="compositionally biased region" description="Low complexity" evidence="2">
    <location>
        <begin position="700"/>
        <end position="725"/>
    </location>
</feature>
<proteinExistence type="predicted"/>
<dbReference type="InterPro" id="IPR046868">
    <property type="entry name" value="BAR_4"/>
</dbReference>
<evidence type="ECO:0000256" key="1">
    <source>
        <dbReference type="ARBA" id="ARBA00022553"/>
    </source>
</evidence>
<feature type="compositionally biased region" description="Pro residues" evidence="2">
    <location>
        <begin position="505"/>
        <end position="547"/>
    </location>
</feature>
<dbReference type="SUPFAM" id="SSF50729">
    <property type="entry name" value="PH domain-like"/>
    <property type="match status" value="1"/>
</dbReference>
<dbReference type="Proteomes" id="UP000243876">
    <property type="component" value="Unassembled WGS sequence"/>
</dbReference>
<evidence type="ECO:0000313" key="5">
    <source>
        <dbReference type="Proteomes" id="UP000243876"/>
    </source>
</evidence>
<dbReference type="OrthoDB" id="5598057at2759"/>
<organism evidence="4 5">
    <name type="scientific">Sporidiobolus salmonicolor</name>
    <name type="common">Yeast-like fungus</name>
    <name type="synonym">Sporobolomyces salmonicolor</name>
    <dbReference type="NCBI Taxonomy" id="5005"/>
    <lineage>
        <taxon>Eukaryota</taxon>
        <taxon>Fungi</taxon>
        <taxon>Dikarya</taxon>
        <taxon>Basidiomycota</taxon>
        <taxon>Pucciniomycotina</taxon>
        <taxon>Microbotryomycetes</taxon>
        <taxon>Sporidiobolales</taxon>
        <taxon>Sporidiobolaceae</taxon>
        <taxon>Sporobolomyces</taxon>
    </lineage>
</organism>
<keyword evidence="5" id="KW-1185">Reference proteome</keyword>
<dbReference type="InterPro" id="IPR046869">
    <property type="entry name" value="SLM1/RGC1-like_PH"/>
</dbReference>
<evidence type="ECO:0000259" key="3">
    <source>
        <dbReference type="PROSITE" id="PS50003"/>
    </source>
</evidence>
<dbReference type="InterPro" id="IPR001849">
    <property type="entry name" value="PH_domain"/>
</dbReference>
<feature type="compositionally biased region" description="Low complexity" evidence="2">
    <location>
        <begin position="406"/>
        <end position="416"/>
    </location>
</feature>
<dbReference type="Gene3D" id="2.30.29.30">
    <property type="entry name" value="Pleckstrin-homology domain (PH domain)/Phosphotyrosine-binding domain (PTB)"/>
    <property type="match status" value="1"/>
</dbReference>
<dbReference type="SMART" id="SM00233">
    <property type="entry name" value="PH"/>
    <property type="match status" value="1"/>
</dbReference>
<feature type="domain" description="PH" evidence="3">
    <location>
        <begin position="324"/>
        <end position="502"/>
    </location>
</feature>
<sequence length="837" mass="87383">MSGLLRLSSYGSSAPPSSGNPKSSPAAAAPYPPTDPFPPNGGIKPSDILINRSNEVKRIAKHLGNYFQGLAQAHHAHSLTLLKLSTGNSAPIVTPLSEASLFLPAAPPSKDSQGNDGPSSLGGSGQDGWAQILQEAKDTNSRVAEAHAQLASRLNKDVVGPLTKLREVMKGHIHAMEKEVNRLCDAVQRERDLTAPLLTRLAASLSTTSPRLSPSDDPVLLSNQIAKENELLAAVKMWTDRTEGKEKEVLAEVARCWGLWEQANSAMLLGNQQLSMFLSATVDSVPPDAEWAHFLKLNHTIPPSLPAKTLEDVKYEGKGDPMTAVLCEGALERQTSFLRSWKPAYFILTPSGHLHLFPPPPSSPTSPSRSRTSTSSGTSIPSANPPPFHPSSSRGSLPPMSPPLLSPTSASSSSNSIQFGAPPFSPAAYHLLTTTTPHLSLNLNTCTLGPMPTPQESKGAKQLDAAFTIFEASGTKHVVRVRGDGAWEEMGRWVGEIAKFCAPAPPSPTVSSPPPGAAAPPPPAGDRAPPPPPPRSALSPPPPPLPARSPVGALGAFGTSPALPDVPYEAQADQLHQLAASEHGGDLGAGTDVVENHLADAALVGAGLSVVGAGVAVLAGARNTPPPPLPPRDRSASAESAPESQEEDQKRGEHEVELAAPTEPALEHPAPAGDDVAPEDYKQDDEQETEDEADEFAGDLGRPLSGLSRSRTPSPTPSVTPSSAPNSPPAPVSAPLAATPASEDPALTDGDLGMPSPSPSPSEADADASFNLSNLRRDLDLDLDPEAAGEAEGDRSAELDLDVASPPPMVLEEVEEGPDVSPGTIEDQEEHEQEHLA</sequence>
<protein>
    <submittedName>
        <fullName evidence="4">SPOSA6832_04559-mRNA-1:cds</fullName>
    </submittedName>
</protein>
<feature type="compositionally biased region" description="Low complexity" evidence="2">
    <location>
        <begin position="733"/>
        <end position="742"/>
    </location>
</feature>
<accession>A0A0D6ERZ7</accession>
<feature type="region of interest" description="Disordered" evidence="2">
    <location>
        <begin position="357"/>
        <end position="417"/>
    </location>
</feature>
<feature type="compositionally biased region" description="Acidic residues" evidence="2">
    <location>
        <begin position="676"/>
        <end position="697"/>
    </location>
</feature>
<feature type="region of interest" description="Disordered" evidence="2">
    <location>
        <begin position="619"/>
        <end position="837"/>
    </location>
</feature>
<dbReference type="AlphaFoldDB" id="A0A0D6ERZ7"/>
<reference evidence="5" key="1">
    <citation type="submission" date="2015-02" db="EMBL/GenBank/DDBJ databases">
        <authorList>
            <person name="Gon?alves P."/>
        </authorList>
    </citation>
    <scope>NUCLEOTIDE SEQUENCE [LARGE SCALE GENOMIC DNA]</scope>
</reference>
<feature type="region of interest" description="Disordered" evidence="2">
    <location>
        <begin position="103"/>
        <end position="127"/>
    </location>
</feature>
<evidence type="ECO:0000256" key="2">
    <source>
        <dbReference type="SAM" id="MobiDB-lite"/>
    </source>
</evidence>
<name>A0A0D6ERZ7_SPOSA</name>
<dbReference type="EMBL" id="CENE01000033">
    <property type="protein sequence ID" value="CEQ42709.1"/>
    <property type="molecule type" value="Genomic_DNA"/>
</dbReference>
<feature type="compositionally biased region" description="Pro residues" evidence="2">
    <location>
        <begin position="30"/>
        <end position="39"/>
    </location>
</feature>
<dbReference type="PANTHER" id="PTHR31941:SF1">
    <property type="entry name" value="CYTOSKELETAL SIGNALING PROTEIN SLM1"/>
    <property type="match status" value="1"/>
</dbReference>
<dbReference type="InterPro" id="IPR027267">
    <property type="entry name" value="AH/BAR_dom_sf"/>
</dbReference>